<dbReference type="Pfam" id="PF02879">
    <property type="entry name" value="PGM_PMM_II"/>
    <property type="match status" value="1"/>
</dbReference>
<dbReference type="GO" id="GO:0016853">
    <property type="term" value="F:isomerase activity"/>
    <property type="evidence" value="ECO:0007669"/>
    <property type="project" value="UniProtKB-KW"/>
</dbReference>
<comment type="caution">
    <text evidence="11">The sequence shown here is derived from an EMBL/GenBank/DDBJ whole genome shotgun (WGS) entry which is preliminary data.</text>
</comment>
<evidence type="ECO:0000256" key="5">
    <source>
        <dbReference type="ARBA" id="ARBA00022842"/>
    </source>
</evidence>
<feature type="domain" description="Alpha-D-phosphohexomutase alpha/beta/alpha" evidence="8">
    <location>
        <begin position="97"/>
        <end position="223"/>
    </location>
</feature>
<feature type="domain" description="Alpha-D-phosphohexomutase alpha/beta/alpha" evidence="9">
    <location>
        <begin position="247"/>
        <end position="352"/>
    </location>
</feature>
<evidence type="ECO:0000259" key="9">
    <source>
        <dbReference type="Pfam" id="PF02879"/>
    </source>
</evidence>
<reference evidence="12" key="1">
    <citation type="journal article" date="2019" name="Int. J. Syst. Evol. Microbiol.">
        <title>The Global Catalogue of Microorganisms (GCM) 10K type strain sequencing project: providing services to taxonomists for standard genome sequencing and annotation.</title>
        <authorList>
            <consortium name="The Broad Institute Genomics Platform"/>
            <consortium name="The Broad Institute Genome Sequencing Center for Infectious Disease"/>
            <person name="Wu L."/>
            <person name="Ma J."/>
        </authorList>
    </citation>
    <scope>NUCLEOTIDE SEQUENCE [LARGE SCALE GENOMIC DNA]</scope>
    <source>
        <strain evidence="12">CGMCC 4.1467</strain>
    </source>
</reference>
<comment type="cofactor">
    <cofactor evidence="1">
        <name>Mg(2+)</name>
        <dbReference type="ChEBI" id="CHEBI:18420"/>
    </cofactor>
</comment>
<dbReference type="InterPro" id="IPR005845">
    <property type="entry name" value="A-D-PHexomutase_a/b/a-II"/>
</dbReference>
<dbReference type="InterPro" id="IPR005841">
    <property type="entry name" value="Alpha-D-phosphohexomutase_SF"/>
</dbReference>
<keyword evidence="5" id="KW-0460">Magnesium</keyword>
<dbReference type="EC" id="5.4.2.-" evidence="11"/>
<comment type="similarity">
    <text evidence="2">Belongs to the phosphohexose mutase family.</text>
</comment>
<accession>A0ABW2L5J9</accession>
<dbReference type="Pfam" id="PF00408">
    <property type="entry name" value="PGM_PMM_IV"/>
    <property type="match status" value="1"/>
</dbReference>
<proteinExistence type="inferred from homology"/>
<dbReference type="Proteomes" id="UP001596472">
    <property type="component" value="Unassembled WGS sequence"/>
</dbReference>
<keyword evidence="3" id="KW-0597">Phosphoprotein</keyword>
<evidence type="ECO:0000259" key="8">
    <source>
        <dbReference type="Pfam" id="PF02878"/>
    </source>
</evidence>
<dbReference type="PANTHER" id="PTHR45745:SF1">
    <property type="entry name" value="PHOSPHOGLUCOMUTASE 2B-RELATED"/>
    <property type="match status" value="1"/>
</dbReference>
<dbReference type="SUPFAM" id="SSF55957">
    <property type="entry name" value="Phosphoglucomutase, C-terminal domain"/>
    <property type="match status" value="1"/>
</dbReference>
<evidence type="ECO:0000256" key="1">
    <source>
        <dbReference type="ARBA" id="ARBA00001946"/>
    </source>
</evidence>
<dbReference type="CDD" id="cd05799">
    <property type="entry name" value="PGM2"/>
    <property type="match status" value="1"/>
</dbReference>
<feature type="domain" description="Alpha-D-phosphohexomutase alpha/beta/alpha" evidence="10">
    <location>
        <begin position="361"/>
        <end position="513"/>
    </location>
</feature>
<dbReference type="SUPFAM" id="SSF53738">
    <property type="entry name" value="Phosphoglucomutase, first 3 domains"/>
    <property type="match status" value="3"/>
</dbReference>
<dbReference type="EMBL" id="JBHTBS010000003">
    <property type="protein sequence ID" value="MFC7337014.1"/>
    <property type="molecule type" value="Genomic_DNA"/>
</dbReference>
<evidence type="ECO:0000259" key="10">
    <source>
        <dbReference type="Pfam" id="PF02880"/>
    </source>
</evidence>
<dbReference type="PROSITE" id="PS00710">
    <property type="entry name" value="PGM_PMM"/>
    <property type="match status" value="1"/>
</dbReference>
<dbReference type="InterPro" id="IPR016055">
    <property type="entry name" value="A-D-PHexomutase_a/b/a-I/II/III"/>
</dbReference>
<evidence type="ECO:0000256" key="6">
    <source>
        <dbReference type="ARBA" id="ARBA00023235"/>
    </source>
</evidence>
<evidence type="ECO:0000256" key="2">
    <source>
        <dbReference type="ARBA" id="ARBA00010231"/>
    </source>
</evidence>
<evidence type="ECO:0000256" key="4">
    <source>
        <dbReference type="ARBA" id="ARBA00022723"/>
    </source>
</evidence>
<dbReference type="PRINTS" id="PR00509">
    <property type="entry name" value="PGMPMM"/>
</dbReference>
<keyword evidence="6 11" id="KW-0413">Isomerase</keyword>
<protein>
    <submittedName>
        <fullName evidence="11">Phospho-sugar mutase</fullName>
        <ecNumber evidence="11">5.4.2.-</ecNumber>
    </submittedName>
</protein>
<dbReference type="RefSeq" id="WP_379710923.1">
    <property type="nucleotide sequence ID" value="NZ_JBHTBS010000003.1"/>
</dbReference>
<organism evidence="11 12">
    <name type="scientific">Haloferula chungangensis</name>
    <dbReference type="NCBI Taxonomy" id="1048331"/>
    <lineage>
        <taxon>Bacteria</taxon>
        <taxon>Pseudomonadati</taxon>
        <taxon>Verrucomicrobiota</taxon>
        <taxon>Verrucomicrobiia</taxon>
        <taxon>Verrucomicrobiales</taxon>
        <taxon>Verrucomicrobiaceae</taxon>
        <taxon>Haloferula</taxon>
    </lineage>
</organism>
<dbReference type="Pfam" id="PF02878">
    <property type="entry name" value="PGM_PMM_I"/>
    <property type="match status" value="1"/>
</dbReference>
<keyword evidence="12" id="KW-1185">Reference proteome</keyword>
<dbReference type="InterPro" id="IPR005843">
    <property type="entry name" value="A-D-PHexomutase_C"/>
</dbReference>
<dbReference type="InterPro" id="IPR005846">
    <property type="entry name" value="A-D-PHexomutase_a/b/a-III"/>
</dbReference>
<gene>
    <name evidence="11" type="ORF">ACFQY0_07490</name>
</gene>
<evidence type="ECO:0000313" key="12">
    <source>
        <dbReference type="Proteomes" id="UP001596472"/>
    </source>
</evidence>
<evidence type="ECO:0000313" key="11">
    <source>
        <dbReference type="EMBL" id="MFC7337014.1"/>
    </source>
</evidence>
<dbReference type="PANTHER" id="PTHR45745">
    <property type="entry name" value="PHOSPHOMANNOMUTASE 45A"/>
    <property type="match status" value="1"/>
</dbReference>
<feature type="domain" description="Alpha-D-phosphohexomutase C-terminal" evidence="7">
    <location>
        <begin position="564"/>
        <end position="610"/>
    </location>
</feature>
<name>A0ABW2L5J9_9BACT</name>
<dbReference type="Pfam" id="PF02880">
    <property type="entry name" value="PGM_PMM_III"/>
    <property type="match status" value="1"/>
</dbReference>
<evidence type="ECO:0000256" key="3">
    <source>
        <dbReference type="ARBA" id="ARBA00022553"/>
    </source>
</evidence>
<dbReference type="InterPro" id="IPR016066">
    <property type="entry name" value="A-D-PHexomutase_CS"/>
</dbReference>
<dbReference type="InterPro" id="IPR036900">
    <property type="entry name" value="A-D-PHexomutase_C_sf"/>
</dbReference>
<dbReference type="Gene3D" id="3.30.310.50">
    <property type="entry name" value="Alpha-D-phosphohexomutase, C-terminal domain"/>
    <property type="match status" value="1"/>
</dbReference>
<evidence type="ECO:0000259" key="7">
    <source>
        <dbReference type="Pfam" id="PF00408"/>
    </source>
</evidence>
<sequence>MNDLSATLDQATQNGDLLESSRRNIDLLLSGAASPVPAAAIAELAEAGEWQELNDRFFKTLAFGTGGLRGRTIGRVVTKVEQGVGGPNDRPEHPCAGTATMNFFNVSRAVRGMITYVKAHVGAGRKPRMVFAHDTRHFSRDFAEFCAKVCADLGCDAYLFDDARSTPQLSFAVRALNADAGVVLTASHNPSHDNGFKAYFNDGAQIVEPHASAIIKEVNAIMSERYDALPESEQGSVTILGADADREYMDKLKSLLMQPALLEGASTKVVFTSIHGTGGQITVPMLKELGFEVMTVPEQEVRDGRFPTVASPNPENAPALQMGVDLAEKEGAEIVIGTDPDSDRMGVVARDGKGVMRLLTGNQIGSLMAWYRAKAAFDIGWLNDATRARAIFVKTFVTTELQSAIAAKFGLGVVNTLTGFKYIASKLKKYEDAIPADKKGDYRSLDEDTTRKLRLEYSRFFLFGGEESYGYLGCDFVRDKDANGAAVMFAEVAAYAKSVGTTLPDLLDDIYSEFGYHEERGKAMVMEGADGAAKIQALAASYSNDPPTEVDGSAVERVRDFKTQDLFDEEGDELPKEGMLFVELADGRSFAVRPSGTEPKIKFYLFGKTDPGGELADAKARVATGLDNLWSAIEADALKRSQA</sequence>
<dbReference type="Gene3D" id="3.40.120.10">
    <property type="entry name" value="Alpha-D-Glucose-1,6-Bisphosphate, subunit A, domain 3"/>
    <property type="match status" value="3"/>
</dbReference>
<keyword evidence="4" id="KW-0479">Metal-binding</keyword>
<dbReference type="InterPro" id="IPR005844">
    <property type="entry name" value="A-D-PHexomutase_a/b/a-I"/>
</dbReference>